<evidence type="ECO:0000313" key="2">
    <source>
        <dbReference type="EMBL" id="ABB43415.1"/>
    </source>
</evidence>
<evidence type="ECO:0000259" key="1">
    <source>
        <dbReference type="PROSITE" id="PS51186"/>
    </source>
</evidence>
<dbReference type="SUPFAM" id="SSF55729">
    <property type="entry name" value="Acyl-CoA N-acyltransferases (Nat)"/>
    <property type="match status" value="1"/>
</dbReference>
<dbReference type="InterPro" id="IPR000182">
    <property type="entry name" value="GNAT_dom"/>
</dbReference>
<dbReference type="CDD" id="cd04301">
    <property type="entry name" value="NAT_SF"/>
    <property type="match status" value="1"/>
</dbReference>
<proteinExistence type="predicted"/>
<dbReference type="InterPro" id="IPR016181">
    <property type="entry name" value="Acyl_CoA_acyltransferase"/>
</dbReference>
<keyword evidence="3" id="KW-1185">Reference proteome</keyword>
<dbReference type="GO" id="GO:0016747">
    <property type="term" value="F:acyltransferase activity, transferring groups other than amino-acyl groups"/>
    <property type="evidence" value="ECO:0007669"/>
    <property type="project" value="InterPro"/>
</dbReference>
<organism evidence="2 3">
    <name type="scientific">Sulfurimonas denitrificans (strain ATCC 33889 / DSM 1251)</name>
    <name type="common">Thiomicrospira denitrificans (strain ATCC 33889 / DSM 1251)</name>
    <dbReference type="NCBI Taxonomy" id="326298"/>
    <lineage>
        <taxon>Bacteria</taxon>
        <taxon>Pseudomonadati</taxon>
        <taxon>Campylobacterota</taxon>
        <taxon>Epsilonproteobacteria</taxon>
        <taxon>Campylobacterales</taxon>
        <taxon>Sulfurimonadaceae</taxon>
        <taxon>Sulfurimonas</taxon>
    </lineage>
</organism>
<dbReference type="AlphaFoldDB" id="Q30UB6"/>
<evidence type="ECO:0000313" key="3">
    <source>
        <dbReference type="Proteomes" id="UP000002714"/>
    </source>
</evidence>
<dbReference type="KEGG" id="tdn:Suden_0134"/>
<dbReference type="Pfam" id="PF13508">
    <property type="entry name" value="Acetyltransf_7"/>
    <property type="match status" value="1"/>
</dbReference>
<accession>Q30UB6</accession>
<reference evidence="2 3" key="1">
    <citation type="journal article" date="2008" name="Appl. Environ. Microbiol.">
        <title>Genome of the epsilonproteobacterial chemolithoautotroph Sulfurimonas denitrificans.</title>
        <authorList>
            <person name="Sievert S.M."/>
            <person name="Scott K.M."/>
            <person name="Klotz M.G."/>
            <person name="Chain P.S.G."/>
            <person name="Hauser L.J."/>
            <person name="Hemp J."/>
            <person name="Huegler M."/>
            <person name="Land M."/>
            <person name="Lapidus A."/>
            <person name="Larimer F.W."/>
            <person name="Lucas S."/>
            <person name="Malfatti S.A."/>
            <person name="Meyer F."/>
            <person name="Paulsen I.T."/>
            <person name="Ren Q."/>
            <person name="Simon J."/>
            <person name="Bailey K."/>
            <person name="Diaz E."/>
            <person name="Fitzpatrick K.A."/>
            <person name="Glover B."/>
            <person name="Gwatney N."/>
            <person name="Korajkic A."/>
            <person name="Long A."/>
            <person name="Mobberley J.M."/>
            <person name="Pantry S.N."/>
            <person name="Pazder G."/>
            <person name="Peterson S."/>
            <person name="Quintanilla J.D."/>
            <person name="Sprinkle R."/>
            <person name="Stephens J."/>
            <person name="Thomas P."/>
            <person name="Vaughn R."/>
            <person name="Weber M.J."/>
            <person name="Wooten L.L."/>
        </authorList>
    </citation>
    <scope>NUCLEOTIDE SEQUENCE [LARGE SCALE GENOMIC DNA]</scope>
    <source>
        <strain evidence="3">ATCC 33889 / DSM 1251</strain>
    </source>
</reference>
<dbReference type="HOGENOM" id="CLU_107134_0_0_7"/>
<dbReference type="STRING" id="326298.Suden_0134"/>
<name>Q30UB6_SULDN</name>
<gene>
    <name evidence="2" type="ordered locus">Suden_0134</name>
</gene>
<sequence length="183" mass="20705">MNTTLYFLRSSEQKIATDMLRYAYRLDEINKGVEDFSELEVFSKFYGLSSKDLGLYALSGHNIAGAAWIRLLKESDNAIGFINDKTAVLSIAVKPEFRNKGIGKAMLEQLLLEAGALFEEISVSVLNNEKALSYFKNFGFVEVENSLKKSGVDRSEVITMLKKIPNERVVRPCDGYDPRKWMD</sequence>
<feature type="domain" description="N-acetyltransferase" evidence="1">
    <location>
        <begin position="13"/>
        <end position="165"/>
    </location>
</feature>
<dbReference type="Proteomes" id="UP000002714">
    <property type="component" value="Chromosome"/>
</dbReference>
<dbReference type="EMBL" id="CP000153">
    <property type="protein sequence ID" value="ABB43415.1"/>
    <property type="molecule type" value="Genomic_DNA"/>
</dbReference>
<dbReference type="eggNOG" id="COG0456">
    <property type="taxonomic scope" value="Bacteria"/>
</dbReference>
<protein>
    <submittedName>
        <fullName evidence="2">GCN5-related N-acetyltransferase</fullName>
    </submittedName>
</protein>
<keyword evidence="2" id="KW-0808">Transferase</keyword>
<dbReference type="PROSITE" id="PS51186">
    <property type="entry name" value="GNAT"/>
    <property type="match status" value="1"/>
</dbReference>
<dbReference type="Gene3D" id="3.40.630.30">
    <property type="match status" value="1"/>
</dbReference>
<dbReference type="RefSeq" id="WP_011371770.1">
    <property type="nucleotide sequence ID" value="NC_007575.1"/>
</dbReference>